<organism evidence="2 3">
    <name type="scientific">Sistotremastrum suecicum HHB10207 ss-3</name>
    <dbReference type="NCBI Taxonomy" id="1314776"/>
    <lineage>
        <taxon>Eukaryota</taxon>
        <taxon>Fungi</taxon>
        <taxon>Dikarya</taxon>
        <taxon>Basidiomycota</taxon>
        <taxon>Agaricomycotina</taxon>
        <taxon>Agaricomycetes</taxon>
        <taxon>Sistotremastrales</taxon>
        <taxon>Sistotremastraceae</taxon>
        <taxon>Sistotremastrum</taxon>
    </lineage>
</organism>
<keyword evidence="3" id="KW-1185">Reference proteome</keyword>
<dbReference type="Proteomes" id="UP000076798">
    <property type="component" value="Unassembled WGS sequence"/>
</dbReference>
<name>A0A166FVX1_9AGAM</name>
<dbReference type="Gene3D" id="1.10.510.10">
    <property type="entry name" value="Transferase(Phosphotransferase) domain 1"/>
    <property type="match status" value="1"/>
</dbReference>
<accession>A0A166FVX1</accession>
<dbReference type="PROSITE" id="PS50011">
    <property type="entry name" value="PROTEIN_KINASE_DOM"/>
    <property type="match status" value="1"/>
</dbReference>
<evidence type="ECO:0000259" key="1">
    <source>
        <dbReference type="PROSITE" id="PS50011"/>
    </source>
</evidence>
<dbReference type="GO" id="GO:0004672">
    <property type="term" value="F:protein kinase activity"/>
    <property type="evidence" value="ECO:0007669"/>
    <property type="project" value="InterPro"/>
</dbReference>
<dbReference type="OrthoDB" id="5987198at2759"/>
<proteinExistence type="predicted"/>
<dbReference type="InterPro" id="IPR000719">
    <property type="entry name" value="Prot_kinase_dom"/>
</dbReference>
<evidence type="ECO:0000313" key="2">
    <source>
        <dbReference type="EMBL" id="KZT41050.1"/>
    </source>
</evidence>
<dbReference type="SMART" id="SM00220">
    <property type="entry name" value="S_TKc"/>
    <property type="match status" value="1"/>
</dbReference>
<dbReference type="InterPro" id="IPR011009">
    <property type="entry name" value="Kinase-like_dom_sf"/>
</dbReference>
<dbReference type="EMBL" id="KV428025">
    <property type="protein sequence ID" value="KZT41050.1"/>
    <property type="molecule type" value="Genomic_DNA"/>
</dbReference>
<feature type="domain" description="Protein kinase" evidence="1">
    <location>
        <begin position="1"/>
        <end position="361"/>
    </location>
</feature>
<sequence>MTREPSPFEYLGSAESRWAHYQPWLKSIGYSLRRRYQPNWKASWITSGIPEDDSEDSLVLNFRALVLDATRDSDGRRVCLKLLPTRTKELPIWKYLTSPERLSDPRNHSVPLLATHPLPDTDDKVLAVMPLLLAYRVLRFETLGELLSCLYHLVQGLAFMHEHNIAHLDLCHQNTMLDPGSRLFPKGFHPVRPLLHVANPQSPKVTHAPHSCRTLARVTYYIIDFGESVQFESFEAREYITGAVGHDLDVPEFATNDPYDPFALDIRAMGDMLYDAFYEPFRGYKGLEAVMPIIKEMQRDSPKERPSAIDVLSKVHSLLEAQTLTSLRTPLRGIREDLDRVTDDARKYIYEARVKRYHPIQPPIPELKTEEVEPMTLVAKILGRLRLLF</sequence>
<dbReference type="AlphaFoldDB" id="A0A166FVX1"/>
<reference evidence="2 3" key="1">
    <citation type="journal article" date="2016" name="Mol. Biol. Evol.">
        <title>Comparative Genomics of Early-Diverging Mushroom-Forming Fungi Provides Insights into the Origins of Lignocellulose Decay Capabilities.</title>
        <authorList>
            <person name="Nagy L.G."/>
            <person name="Riley R."/>
            <person name="Tritt A."/>
            <person name="Adam C."/>
            <person name="Daum C."/>
            <person name="Floudas D."/>
            <person name="Sun H."/>
            <person name="Yadav J.S."/>
            <person name="Pangilinan J."/>
            <person name="Larsson K.H."/>
            <person name="Matsuura K."/>
            <person name="Barry K."/>
            <person name="Labutti K."/>
            <person name="Kuo R."/>
            <person name="Ohm R.A."/>
            <person name="Bhattacharya S.S."/>
            <person name="Shirouzu T."/>
            <person name="Yoshinaga Y."/>
            <person name="Martin F.M."/>
            <person name="Grigoriev I.V."/>
            <person name="Hibbett D.S."/>
        </authorList>
    </citation>
    <scope>NUCLEOTIDE SEQUENCE [LARGE SCALE GENOMIC DNA]</scope>
    <source>
        <strain evidence="2 3">HHB10207 ss-3</strain>
    </source>
</reference>
<evidence type="ECO:0000313" key="3">
    <source>
        <dbReference type="Proteomes" id="UP000076798"/>
    </source>
</evidence>
<dbReference type="GO" id="GO:0005524">
    <property type="term" value="F:ATP binding"/>
    <property type="evidence" value="ECO:0007669"/>
    <property type="project" value="InterPro"/>
</dbReference>
<dbReference type="SUPFAM" id="SSF56112">
    <property type="entry name" value="Protein kinase-like (PK-like)"/>
    <property type="match status" value="1"/>
</dbReference>
<gene>
    <name evidence="2" type="ORF">SISSUDRAFT_1059791</name>
</gene>
<protein>
    <recommendedName>
        <fullName evidence="1">Protein kinase domain-containing protein</fullName>
    </recommendedName>
</protein>